<dbReference type="Proteomes" id="UP001487740">
    <property type="component" value="Unassembled WGS sequence"/>
</dbReference>
<dbReference type="EMBL" id="JARAKH010000008">
    <property type="protein sequence ID" value="KAK8401724.1"/>
    <property type="molecule type" value="Genomic_DNA"/>
</dbReference>
<keyword evidence="3 5" id="KW-0732">Signal</keyword>
<evidence type="ECO:0000313" key="7">
    <source>
        <dbReference type="EMBL" id="KAK8401724.1"/>
    </source>
</evidence>
<feature type="domain" description="VWFC" evidence="6">
    <location>
        <begin position="211"/>
        <end position="271"/>
    </location>
</feature>
<dbReference type="PANTHER" id="PTHR46698:SF3">
    <property type="entry name" value="TENECTIN ISOFORM 1-RELATED"/>
    <property type="match status" value="1"/>
</dbReference>
<feature type="chain" id="PRO_5043384983" description="VWFC domain-containing protein" evidence="5">
    <location>
        <begin position="30"/>
        <end position="1116"/>
    </location>
</feature>
<evidence type="ECO:0000256" key="1">
    <source>
        <dbReference type="ARBA" id="ARBA00004613"/>
    </source>
</evidence>
<feature type="compositionally biased region" description="Low complexity" evidence="4">
    <location>
        <begin position="1042"/>
        <end position="1073"/>
    </location>
</feature>
<comment type="caution">
    <text evidence="7">The sequence shown here is derived from an EMBL/GenBank/DDBJ whole genome shotgun (WGS) entry which is preliminary data.</text>
</comment>
<evidence type="ECO:0000256" key="2">
    <source>
        <dbReference type="ARBA" id="ARBA00022525"/>
    </source>
</evidence>
<dbReference type="SMART" id="SM00214">
    <property type="entry name" value="VWC"/>
    <property type="match status" value="11"/>
</dbReference>
<dbReference type="SUPFAM" id="SSF57603">
    <property type="entry name" value="FnI-like domain"/>
    <property type="match status" value="1"/>
</dbReference>
<dbReference type="InterPro" id="IPR052424">
    <property type="entry name" value="Kielin_Chordin-BMP_Reg"/>
</dbReference>
<sequence>MRRVSGAFRAVWLFVVSLVILLACVSTAAVEYFGSGGGNIPTTRRPPFTISPPFTIAPPVTPRPECRDPEECCRFRFGSDDFDICCEEHGCCPMTCPLTDEDGMILPTYPCQAWECCVHREGSPRHQDCCRRHGCCPHCKRVPSGCCFNDVRYTFGSLVMDLPDACVQLVCAAKLYPLLQYPLLQATIVAVKTCSFSGVMEECLGCPVYHCVDEFGLQRMDGDTWSPSPCVKCECRQGHQRCVSILARCLPPPHPKCIPIPGPCCPTYHCEDGCVDEDGNFRPIGAQWPTSDPCQMMLCTETGIETINTACKPPPPPHEGCFLQNVPGQCCSVWNCSRCIDTDGSIHQLHDEWQAGPCIVKVCTTSGIVVRDTICPKLGPAPHDTCYRDIQEGGCCEEWKCDGCWVGDELHPPGSQWPSDDPCFNNVCREDTVVLQRVDCPDFPRPHESCFEHIPDGACCPGWNCSGCLDDNGTYHPLYHEWQIDPCTTLVCHLNGITKRKIPCPPLGSAPHSSCYTVFLPGGCCKEWKCDGCIDDTGEFHPLGSEWPSSDPCVRMLCVPPGIIQNATVACQLSLRPHEGCFFQTVEGQCCGQWNCSGCRDNDGKFRKLLEKWKSDPCTTHICTSIGVKTEELRCTSPPRPHYSCKLVVLPDHCCPSWECKHGRSSTSCYDDEGNEYENGRQWAADEPCMIHRCDSGTIITEPVQCDDKPTPPNCFEEQMEEECCPKWNCSGCMSKDGVYHKLDEVWKVAPCILQSCHESGIHEAIVDCAPGPPHPGCRQWFDPEECCPQWDCSDCLDEEGNFRMNGTTWMSPSDSCIIFTCLNSEVEKSLIACDVIPPPSPNCILSTEEDQCCPTWNCSGCLDQAGEFHSLGESWVSSCMTHHCTPRGIITEDVKCDDAPRPDCVPEPPRPGGCCPTWNCGEVPLNCSVVKCQGPPWNAICVAHMAPRQCCPVYSCRPPHPIPDMPKCASVYCLGPPLHEYCMARYPPGQCCPRYFCRPTTEPTLPTECASVLCLAPPPNVNCTVTTPPGECCPVFDCDTSTTTSTTTTTTRATPTTPATTTGPPPQTSGTPLPGKDCVDEQGGHRKEGEVWRSSEDGCRKSQCHQGLIVYHYEC</sequence>
<reference evidence="7 8" key="1">
    <citation type="submission" date="2023-03" db="EMBL/GenBank/DDBJ databases">
        <title>High-quality genome of Scylla paramamosain provides insights in environmental adaptation.</title>
        <authorList>
            <person name="Zhang L."/>
        </authorList>
    </citation>
    <scope>NUCLEOTIDE SEQUENCE [LARGE SCALE GENOMIC DNA]</scope>
    <source>
        <strain evidence="7">LZ_2023a</strain>
        <tissue evidence="7">Muscle</tissue>
    </source>
</reference>
<comment type="subcellular location">
    <subcellularLocation>
        <location evidence="1">Secreted</location>
    </subcellularLocation>
</comment>
<feature type="domain" description="VWFC" evidence="6">
    <location>
        <begin position="667"/>
        <end position="731"/>
    </location>
</feature>
<evidence type="ECO:0000259" key="6">
    <source>
        <dbReference type="PROSITE" id="PS50184"/>
    </source>
</evidence>
<evidence type="ECO:0000256" key="4">
    <source>
        <dbReference type="SAM" id="MobiDB-lite"/>
    </source>
</evidence>
<dbReference type="PROSITE" id="PS51257">
    <property type="entry name" value="PROKAR_LIPOPROTEIN"/>
    <property type="match status" value="1"/>
</dbReference>
<protein>
    <recommendedName>
        <fullName evidence="6">VWFC domain-containing protein</fullName>
    </recommendedName>
</protein>
<evidence type="ECO:0000256" key="5">
    <source>
        <dbReference type="SAM" id="SignalP"/>
    </source>
</evidence>
<keyword evidence="2" id="KW-0964">Secreted</keyword>
<gene>
    <name evidence="7" type="ORF">O3P69_001090</name>
</gene>
<dbReference type="InterPro" id="IPR001007">
    <property type="entry name" value="VWF_dom"/>
</dbReference>
<keyword evidence="8" id="KW-1185">Reference proteome</keyword>
<evidence type="ECO:0000313" key="8">
    <source>
        <dbReference type="Proteomes" id="UP001487740"/>
    </source>
</evidence>
<organism evidence="7 8">
    <name type="scientific">Scylla paramamosain</name>
    <name type="common">Mud crab</name>
    <dbReference type="NCBI Taxonomy" id="85552"/>
    <lineage>
        <taxon>Eukaryota</taxon>
        <taxon>Metazoa</taxon>
        <taxon>Ecdysozoa</taxon>
        <taxon>Arthropoda</taxon>
        <taxon>Crustacea</taxon>
        <taxon>Multicrustacea</taxon>
        <taxon>Malacostraca</taxon>
        <taxon>Eumalacostraca</taxon>
        <taxon>Eucarida</taxon>
        <taxon>Decapoda</taxon>
        <taxon>Pleocyemata</taxon>
        <taxon>Brachyura</taxon>
        <taxon>Eubrachyura</taxon>
        <taxon>Portunoidea</taxon>
        <taxon>Portunidae</taxon>
        <taxon>Portuninae</taxon>
        <taxon>Scylla</taxon>
    </lineage>
</organism>
<evidence type="ECO:0000256" key="3">
    <source>
        <dbReference type="ARBA" id="ARBA00022729"/>
    </source>
</evidence>
<dbReference type="PROSITE" id="PS50184">
    <property type="entry name" value="VWFC_2"/>
    <property type="match status" value="2"/>
</dbReference>
<dbReference type="PANTHER" id="PTHR46698">
    <property type="entry name" value="CROSSVEINLESS 2"/>
    <property type="match status" value="1"/>
</dbReference>
<accession>A0AAW0UPZ2</accession>
<feature type="region of interest" description="Disordered" evidence="4">
    <location>
        <begin position="1042"/>
        <end position="1093"/>
    </location>
</feature>
<dbReference type="GO" id="GO:0005576">
    <property type="term" value="C:extracellular region"/>
    <property type="evidence" value="ECO:0007669"/>
    <property type="project" value="UniProtKB-SubCell"/>
</dbReference>
<dbReference type="AlphaFoldDB" id="A0AAW0UPZ2"/>
<proteinExistence type="predicted"/>
<feature type="compositionally biased region" description="Basic and acidic residues" evidence="4">
    <location>
        <begin position="1078"/>
        <end position="1093"/>
    </location>
</feature>
<feature type="signal peptide" evidence="5">
    <location>
        <begin position="1"/>
        <end position="29"/>
    </location>
</feature>
<name>A0AAW0UPZ2_SCYPA</name>